<dbReference type="GO" id="GO:0003677">
    <property type="term" value="F:DNA binding"/>
    <property type="evidence" value="ECO:0007669"/>
    <property type="project" value="UniProtKB-UniRule"/>
</dbReference>
<evidence type="ECO:0000256" key="4">
    <source>
        <dbReference type="ARBA" id="ARBA00023172"/>
    </source>
</evidence>
<dbReference type="RefSeq" id="WP_047896889.1">
    <property type="nucleotide sequence ID" value="NZ_AEJF01000214.1"/>
</dbReference>
<dbReference type="PANTHER" id="PTHR30349">
    <property type="entry name" value="PHAGE INTEGRASE-RELATED"/>
    <property type="match status" value="1"/>
</dbReference>
<dbReference type="InterPro" id="IPR044068">
    <property type="entry name" value="CB"/>
</dbReference>
<dbReference type="InterPro" id="IPR011010">
    <property type="entry name" value="DNA_brk_join_enz"/>
</dbReference>
<evidence type="ECO:0000313" key="9">
    <source>
        <dbReference type="Proteomes" id="UP000035963"/>
    </source>
</evidence>
<dbReference type="InterPro" id="IPR013762">
    <property type="entry name" value="Integrase-like_cat_sf"/>
</dbReference>
<gene>
    <name evidence="8" type="ORF">EOS_35450</name>
</gene>
<sequence>MRDQTMIGPWVRRFLLEYLITDRNLARNTQISYRDTLVLLLPYLNKVSKTPVDRLTIDDLSPSLVRSFLEYLEKERGCSGVTRNLRLAAIHSLARFIGMHSPEHVAWCSTIRAVPFKKTAYLDKPEIDALLKTPDLRTPLGTRDYALLIFLYNTGARVDEAVHLTVSDITWGGTPAVRLMGKGNKTRWCPIWTRTAEVLKPLVTGRVAQDFVFLNRLGHPLTRFGIYSLVRRAVAQASQTLPSLTQKLVGPHCIRHSCAVHLLRSGVDINTIRAWLGHVSLDTTHIYAEVDLEMKAHALAHCDFPDVVSTKPWHTDQGLIAFLKAL</sequence>
<dbReference type="Proteomes" id="UP000035963">
    <property type="component" value="Unassembled WGS sequence"/>
</dbReference>
<reference evidence="8 9" key="1">
    <citation type="journal article" date="2015" name="Genome Announc.">
        <title>Draft Genome Sequence of Burkholderia sp. Strain PML1(12), an Ectomycorrhizosphere-Inhabiting Bacterium with Effective Mineral-Weathering Ability.</title>
        <authorList>
            <person name="Uroz S."/>
            <person name="Oger P."/>
        </authorList>
    </citation>
    <scope>NUCLEOTIDE SEQUENCE [LARGE SCALE GENOMIC DNA]</scope>
    <source>
        <strain evidence="9">PML1(12)</strain>
    </source>
</reference>
<dbReference type="GO" id="GO:0007059">
    <property type="term" value="P:chromosome segregation"/>
    <property type="evidence" value="ECO:0007669"/>
    <property type="project" value="UniProtKB-KW"/>
</dbReference>
<dbReference type="PROSITE" id="PS51900">
    <property type="entry name" value="CB"/>
    <property type="match status" value="1"/>
</dbReference>
<keyword evidence="2" id="KW-0229">DNA integration</keyword>
<dbReference type="EMBL" id="AEJF01000214">
    <property type="protein sequence ID" value="KLU21475.1"/>
    <property type="molecule type" value="Genomic_DNA"/>
</dbReference>
<dbReference type="InterPro" id="IPR010998">
    <property type="entry name" value="Integrase_recombinase_N"/>
</dbReference>
<keyword evidence="1" id="KW-0159">Chromosome partition</keyword>
<evidence type="ECO:0000256" key="3">
    <source>
        <dbReference type="ARBA" id="ARBA00023125"/>
    </source>
</evidence>
<evidence type="ECO:0000256" key="2">
    <source>
        <dbReference type="ARBA" id="ARBA00022908"/>
    </source>
</evidence>
<evidence type="ECO:0000259" key="7">
    <source>
        <dbReference type="PROSITE" id="PS51900"/>
    </source>
</evidence>
<dbReference type="GO" id="GO:0015074">
    <property type="term" value="P:DNA integration"/>
    <property type="evidence" value="ECO:0007669"/>
    <property type="project" value="UniProtKB-KW"/>
</dbReference>
<keyword evidence="9" id="KW-1185">Reference proteome</keyword>
<feature type="domain" description="Tyr recombinase" evidence="6">
    <location>
        <begin position="117"/>
        <end position="300"/>
    </location>
</feature>
<dbReference type="SUPFAM" id="SSF56349">
    <property type="entry name" value="DNA breaking-rejoining enzymes"/>
    <property type="match status" value="1"/>
</dbReference>
<feature type="domain" description="Core-binding (CB)" evidence="7">
    <location>
        <begin position="5"/>
        <end position="98"/>
    </location>
</feature>
<name>A0A0J1CL37_9BURK</name>
<keyword evidence="4" id="KW-0233">DNA recombination</keyword>
<evidence type="ECO:0000259" key="6">
    <source>
        <dbReference type="PROSITE" id="PS51898"/>
    </source>
</evidence>
<dbReference type="AlphaFoldDB" id="A0A0J1CL37"/>
<dbReference type="GO" id="GO:0006310">
    <property type="term" value="P:DNA recombination"/>
    <property type="evidence" value="ECO:0007669"/>
    <property type="project" value="UniProtKB-KW"/>
</dbReference>
<organism evidence="8 9">
    <name type="scientific">Caballeronia mineralivorans PML1(12)</name>
    <dbReference type="NCBI Taxonomy" id="908627"/>
    <lineage>
        <taxon>Bacteria</taxon>
        <taxon>Pseudomonadati</taxon>
        <taxon>Pseudomonadota</taxon>
        <taxon>Betaproteobacteria</taxon>
        <taxon>Burkholderiales</taxon>
        <taxon>Burkholderiaceae</taxon>
        <taxon>Caballeronia</taxon>
    </lineage>
</organism>
<dbReference type="InterPro" id="IPR002104">
    <property type="entry name" value="Integrase_catalytic"/>
</dbReference>
<evidence type="ECO:0000313" key="8">
    <source>
        <dbReference type="EMBL" id="KLU21475.1"/>
    </source>
</evidence>
<protein>
    <submittedName>
        <fullName evidence="8">Integrase</fullName>
    </submittedName>
</protein>
<proteinExistence type="predicted"/>
<evidence type="ECO:0000256" key="1">
    <source>
        <dbReference type="ARBA" id="ARBA00022829"/>
    </source>
</evidence>
<dbReference type="PATRIC" id="fig|908627.4.peg.7926"/>
<dbReference type="PANTHER" id="PTHR30349:SF81">
    <property type="entry name" value="TYROSINE RECOMBINASE XERC"/>
    <property type="match status" value="1"/>
</dbReference>
<dbReference type="Pfam" id="PF02899">
    <property type="entry name" value="Phage_int_SAM_1"/>
    <property type="match status" value="1"/>
</dbReference>
<dbReference type="InterPro" id="IPR050090">
    <property type="entry name" value="Tyrosine_recombinase_XerCD"/>
</dbReference>
<dbReference type="PROSITE" id="PS51898">
    <property type="entry name" value="TYR_RECOMBINASE"/>
    <property type="match status" value="1"/>
</dbReference>
<dbReference type="Gene3D" id="1.10.150.130">
    <property type="match status" value="1"/>
</dbReference>
<accession>A0A0J1CL37</accession>
<evidence type="ECO:0000256" key="5">
    <source>
        <dbReference type="PROSITE-ProRule" id="PRU01248"/>
    </source>
</evidence>
<comment type="caution">
    <text evidence="8">The sequence shown here is derived from an EMBL/GenBank/DDBJ whole genome shotgun (WGS) entry which is preliminary data.</text>
</comment>
<dbReference type="Gene3D" id="1.10.443.10">
    <property type="entry name" value="Intergrase catalytic core"/>
    <property type="match status" value="1"/>
</dbReference>
<keyword evidence="3 5" id="KW-0238">DNA-binding</keyword>
<dbReference type="OrthoDB" id="5415821at2"/>
<dbReference type="Pfam" id="PF00589">
    <property type="entry name" value="Phage_integrase"/>
    <property type="match status" value="1"/>
</dbReference>
<dbReference type="InterPro" id="IPR004107">
    <property type="entry name" value="Integrase_SAM-like_N"/>
</dbReference>